<feature type="compositionally biased region" description="Polar residues" evidence="8">
    <location>
        <begin position="456"/>
        <end position="477"/>
    </location>
</feature>
<evidence type="ECO:0000256" key="1">
    <source>
        <dbReference type="ARBA" id="ARBA00004123"/>
    </source>
</evidence>
<evidence type="ECO:0000256" key="8">
    <source>
        <dbReference type="SAM" id="MobiDB-lite"/>
    </source>
</evidence>
<dbReference type="PROSITE" id="PS50157">
    <property type="entry name" value="ZINC_FINGER_C2H2_2"/>
    <property type="match status" value="3"/>
</dbReference>
<dbReference type="GO" id="GO:0005634">
    <property type="term" value="C:nucleus"/>
    <property type="evidence" value="ECO:0007669"/>
    <property type="project" value="UniProtKB-SubCell"/>
</dbReference>
<protein>
    <recommendedName>
        <fullName evidence="9">C2H2-type domain-containing protein</fullName>
    </recommendedName>
</protein>
<evidence type="ECO:0000256" key="2">
    <source>
        <dbReference type="ARBA" id="ARBA00022723"/>
    </source>
</evidence>
<proteinExistence type="predicted"/>
<dbReference type="InterPro" id="IPR027756">
    <property type="entry name" value="Ovo-like"/>
</dbReference>
<accession>A0A914BS53</accession>
<evidence type="ECO:0000256" key="3">
    <source>
        <dbReference type="ARBA" id="ARBA00022737"/>
    </source>
</evidence>
<feature type="domain" description="C2H2-type" evidence="9">
    <location>
        <begin position="324"/>
        <end position="352"/>
    </location>
</feature>
<evidence type="ECO:0000256" key="5">
    <source>
        <dbReference type="ARBA" id="ARBA00022833"/>
    </source>
</evidence>
<feature type="compositionally biased region" description="Polar residues" evidence="8">
    <location>
        <begin position="173"/>
        <end position="195"/>
    </location>
</feature>
<dbReference type="OMA" id="NCKVHEQ"/>
<reference evidence="10" key="1">
    <citation type="submission" date="2022-11" db="UniProtKB">
        <authorList>
            <consortium name="EnsemblMetazoa"/>
        </authorList>
    </citation>
    <scope>IDENTIFICATION</scope>
</reference>
<dbReference type="InterPro" id="IPR036236">
    <property type="entry name" value="Znf_C2H2_sf"/>
</dbReference>
<sequence>MATKFRNRPSSSTPTAFPKFRCSWPNCSFTAKRLALLKNHVRNHNQEKPFKCHYCSYSSESRSNCKVHEQRMHTLQRPHKCHYCTYSCVQSTTLRQHIQIKHRDRCQYRCFQCRNFHCQRESQLMYHLLKVHQKTTVAEISPYLNPNYLPDYLPSMGEMNPKPADDGRMAVGNSTVPQRPSQAKLRQNRRYSSAPQKAVLQINPTPCKLLRAPANSFSSSSAVVPTVSPRMSQSFHVQEATKSNVPSASMWATGRRSSAGAQYRRQQQTTRQASLNDLSEHSLLASSSLIAPLDDGPEVIEIIENEDEGGVTAQQEMQSSSGIYVCNHCLSTFPDEDSLLSHVLSVHPDTTTLQHCETAEESPHQQDVTHQDSITSSSSFVFFPANQSSAMEMSPTPVSISQDDFVVPPVVKQEDGASSQVGQEIWSSVDDKVASDAGMHRRERHSSETLPESAFVNVQIQRSASRSSHDSNFSQPVSAREGTPLLSMPSPTTTHSNRVTVSTQTVPSSTERGGANVNQTKYCCVHCNIIFPDNVLFTIHRGAHGFHSPFECNFCGKDCANKHEFASHLQNCS</sequence>
<dbReference type="SMART" id="SM00355">
    <property type="entry name" value="ZnF_C2H2"/>
    <property type="match status" value="7"/>
</dbReference>
<evidence type="ECO:0000256" key="4">
    <source>
        <dbReference type="ARBA" id="ARBA00022771"/>
    </source>
</evidence>
<feature type="domain" description="C2H2-type" evidence="9">
    <location>
        <begin position="20"/>
        <end position="49"/>
    </location>
</feature>
<keyword evidence="6" id="KW-0539">Nucleus</keyword>
<dbReference type="AlphaFoldDB" id="A0A914BS53"/>
<dbReference type="EnsemblMetazoa" id="XM_038223076.1">
    <property type="protein sequence ID" value="XP_038079004.1"/>
    <property type="gene ID" value="LOC119746242"/>
</dbReference>
<keyword evidence="4 7" id="KW-0863">Zinc-finger</keyword>
<feature type="region of interest" description="Disordered" evidence="8">
    <location>
        <begin position="173"/>
        <end position="197"/>
    </location>
</feature>
<keyword evidence="2" id="KW-0479">Metal-binding</keyword>
<evidence type="ECO:0000313" key="10">
    <source>
        <dbReference type="EnsemblMetazoa" id="XP_038079004.1"/>
    </source>
</evidence>
<evidence type="ECO:0000259" key="9">
    <source>
        <dbReference type="PROSITE" id="PS50157"/>
    </source>
</evidence>
<dbReference type="OrthoDB" id="5576026at2759"/>
<feature type="domain" description="C2H2-type" evidence="9">
    <location>
        <begin position="50"/>
        <end position="78"/>
    </location>
</feature>
<name>A0A914BS53_PATMI</name>
<dbReference type="GO" id="GO:0000981">
    <property type="term" value="F:DNA-binding transcription factor activity, RNA polymerase II-specific"/>
    <property type="evidence" value="ECO:0007669"/>
    <property type="project" value="TreeGrafter"/>
</dbReference>
<comment type="subcellular location">
    <subcellularLocation>
        <location evidence="1">Nucleus</location>
    </subcellularLocation>
</comment>
<evidence type="ECO:0000313" key="11">
    <source>
        <dbReference type="Proteomes" id="UP000887568"/>
    </source>
</evidence>
<keyword evidence="3" id="KW-0677">Repeat</keyword>
<dbReference type="Gene3D" id="3.30.160.60">
    <property type="entry name" value="Classic Zinc Finger"/>
    <property type="match status" value="2"/>
</dbReference>
<dbReference type="GO" id="GO:0009913">
    <property type="term" value="P:epidermal cell differentiation"/>
    <property type="evidence" value="ECO:0007669"/>
    <property type="project" value="TreeGrafter"/>
</dbReference>
<feature type="region of interest" description="Disordered" evidence="8">
    <location>
        <begin position="432"/>
        <end position="513"/>
    </location>
</feature>
<organism evidence="10 11">
    <name type="scientific">Patiria miniata</name>
    <name type="common">Bat star</name>
    <name type="synonym">Asterina miniata</name>
    <dbReference type="NCBI Taxonomy" id="46514"/>
    <lineage>
        <taxon>Eukaryota</taxon>
        <taxon>Metazoa</taxon>
        <taxon>Echinodermata</taxon>
        <taxon>Eleutherozoa</taxon>
        <taxon>Asterozoa</taxon>
        <taxon>Asteroidea</taxon>
        <taxon>Valvatacea</taxon>
        <taxon>Valvatida</taxon>
        <taxon>Asterinidae</taxon>
        <taxon>Patiria</taxon>
    </lineage>
</organism>
<dbReference type="PROSITE" id="PS00028">
    <property type="entry name" value="ZINC_FINGER_C2H2_1"/>
    <property type="match status" value="3"/>
</dbReference>
<dbReference type="PANTHER" id="PTHR10032">
    <property type="entry name" value="ZINC FINGER PROTEIN WITH KRAB AND SCAN DOMAINS"/>
    <property type="match status" value="1"/>
</dbReference>
<dbReference type="SUPFAM" id="SSF57667">
    <property type="entry name" value="beta-beta-alpha zinc fingers"/>
    <property type="match status" value="4"/>
</dbReference>
<dbReference type="InterPro" id="IPR013087">
    <property type="entry name" value="Znf_C2H2_type"/>
</dbReference>
<keyword evidence="5" id="KW-0862">Zinc</keyword>
<dbReference type="PANTHER" id="PTHR10032:SF271">
    <property type="entry name" value="RH12261P-RELATED"/>
    <property type="match status" value="1"/>
</dbReference>
<dbReference type="GeneID" id="119746242"/>
<dbReference type="GO" id="GO:0008270">
    <property type="term" value="F:zinc ion binding"/>
    <property type="evidence" value="ECO:0007669"/>
    <property type="project" value="UniProtKB-KW"/>
</dbReference>
<dbReference type="RefSeq" id="XP_038079004.1">
    <property type="nucleotide sequence ID" value="XM_038223076.1"/>
</dbReference>
<keyword evidence="11" id="KW-1185">Reference proteome</keyword>
<dbReference type="Proteomes" id="UP000887568">
    <property type="component" value="Unplaced"/>
</dbReference>
<evidence type="ECO:0000256" key="6">
    <source>
        <dbReference type="ARBA" id="ARBA00023242"/>
    </source>
</evidence>
<dbReference type="GO" id="GO:0000978">
    <property type="term" value="F:RNA polymerase II cis-regulatory region sequence-specific DNA binding"/>
    <property type="evidence" value="ECO:0007669"/>
    <property type="project" value="TreeGrafter"/>
</dbReference>
<evidence type="ECO:0000256" key="7">
    <source>
        <dbReference type="PROSITE-ProRule" id="PRU00042"/>
    </source>
</evidence>
<feature type="compositionally biased region" description="Low complexity" evidence="8">
    <location>
        <begin position="483"/>
        <end position="510"/>
    </location>
</feature>